<keyword evidence="1" id="KW-1133">Transmembrane helix</keyword>
<reference evidence="2 3" key="1">
    <citation type="journal article" date="2018" name="PLoS Genet.">
        <title>Population sequencing reveals clonal diversity and ancestral inbreeding in the grapevine cultivar Chardonnay.</title>
        <authorList>
            <person name="Roach M.J."/>
            <person name="Johnson D.L."/>
            <person name="Bohlmann J."/>
            <person name="van Vuuren H.J."/>
            <person name="Jones S.J."/>
            <person name="Pretorius I.S."/>
            <person name="Schmidt S.A."/>
            <person name="Borneman A.R."/>
        </authorList>
    </citation>
    <scope>NUCLEOTIDE SEQUENCE [LARGE SCALE GENOMIC DNA]</scope>
    <source>
        <strain evidence="3">cv. Chardonnay</strain>
        <tissue evidence="2">Leaf</tissue>
    </source>
</reference>
<protein>
    <submittedName>
        <fullName evidence="2">Uncharacterized protein</fullName>
    </submittedName>
</protein>
<sequence>MLRPRIRNKSLLLLPHQAGILLMMRVAPPLALLATWSWEDKLKQIPPGLTSVMPSAKMFEMVNRYTVFVVFDFFVLLIYACGVISNFAFPCLPVCLQLAFAARHKDIEDQLRLRLGEAGSQRIHRPGRE</sequence>
<evidence type="ECO:0000256" key="1">
    <source>
        <dbReference type="SAM" id="Phobius"/>
    </source>
</evidence>
<proteinExistence type="predicted"/>
<organism evidence="2 3">
    <name type="scientific">Vitis vinifera</name>
    <name type="common">Grape</name>
    <dbReference type="NCBI Taxonomy" id="29760"/>
    <lineage>
        <taxon>Eukaryota</taxon>
        <taxon>Viridiplantae</taxon>
        <taxon>Streptophyta</taxon>
        <taxon>Embryophyta</taxon>
        <taxon>Tracheophyta</taxon>
        <taxon>Spermatophyta</taxon>
        <taxon>Magnoliopsida</taxon>
        <taxon>eudicotyledons</taxon>
        <taxon>Gunneridae</taxon>
        <taxon>Pentapetalae</taxon>
        <taxon>rosids</taxon>
        <taxon>Vitales</taxon>
        <taxon>Vitaceae</taxon>
        <taxon>Viteae</taxon>
        <taxon>Vitis</taxon>
    </lineage>
</organism>
<dbReference type="AlphaFoldDB" id="A0A438I0H9"/>
<keyword evidence="1" id="KW-0812">Transmembrane</keyword>
<name>A0A438I0H9_VITVI</name>
<gene>
    <name evidence="2" type="ORF">CK203_042007</name>
</gene>
<comment type="caution">
    <text evidence="2">The sequence shown here is derived from an EMBL/GenBank/DDBJ whole genome shotgun (WGS) entry which is preliminary data.</text>
</comment>
<evidence type="ECO:0000313" key="2">
    <source>
        <dbReference type="EMBL" id="RVW90213.1"/>
    </source>
</evidence>
<accession>A0A438I0H9</accession>
<dbReference type="Proteomes" id="UP000288805">
    <property type="component" value="Unassembled WGS sequence"/>
</dbReference>
<dbReference type="EMBL" id="QGNW01000157">
    <property type="protein sequence ID" value="RVW90213.1"/>
    <property type="molecule type" value="Genomic_DNA"/>
</dbReference>
<evidence type="ECO:0000313" key="3">
    <source>
        <dbReference type="Proteomes" id="UP000288805"/>
    </source>
</evidence>
<keyword evidence="1" id="KW-0472">Membrane</keyword>
<feature type="transmembrane region" description="Helical" evidence="1">
    <location>
        <begin position="65"/>
        <end position="89"/>
    </location>
</feature>